<keyword evidence="4 9" id="KW-0479">Metal-binding</keyword>
<sequence>MFESIDWVVRPSLSSVLVVAFIVPFFFIIQKIIYNLYFHPLAAFPGPRVAGATRFWRAYVECILNRSFVHVLEELHKTYGAVIRVCPNELHFAQPQAYHDIYNNKNRWDKERRLYQSAGADTSSFGFLTYSDAKERQDALRPMFSTKAVKQAQGLIIDKINALSAAFQRLSEAGKPADLFYGYRCLTIDIITYLCFGHSIDAIEEPEFRAPLVLAMEPLLLEAIRIKHSDTYKAIMTHCPPSLLSKFNPATAGFVDLQQFLQQQIGNLAENPGQISHLPHSMTMYHQLMNEEAYKTKTVPSERSLYEEGVNFLFAGADTTGNALMLGSYYLLKSPKAYHTFKQELQELWPVLEQEPNLQDLENLPYLNAVIKESLRMTTGVVTGLLRIVPSGGAKICETYVPAGTIVSCSSVFVHYDPNIFSEPNEFRPERWLEQANLDHWLVAFSKGPRMCLGMNLAWAELRLSFGYIFRKFDMSLDQSSPDELLWREGFVPKFLGNHVKANMTILTLALAIKLDRGSIAKCQPHLRMASAYTPRPSAATGSIPPTLPPSVETAYRNKCIDLKRRMNEVEESNDAYRLRKVRLMRGIRKMRLERAFLLETLGKRMRKNGHGLNGTCEDSEGSSEGPPTKSPSAPNAATGAPTTPPAPPNLHPSPPPPPPTTPSLSRANGAGLHAATTPAHDPSSRTGPVRPPVPIDDFIDSQFAHGAVQPADALGRSEDEIRDVAQRQWREMDEEDKRLWNGRYEERMRRWQAETEAWRRRGRAAGRADRDAGDDGDVDMGEGEGRGEGGFTAVNG</sequence>
<reference evidence="13 14" key="1">
    <citation type="submission" date="2019-09" db="EMBL/GenBank/DDBJ databases">
        <title>The hologenome of the rock-dwelling lichen Lasallia pustulata.</title>
        <authorList>
            <person name="Greshake Tzovaras B."/>
            <person name="Segers F."/>
            <person name="Bicker A."/>
            <person name="Dal Grande F."/>
            <person name="Otte J."/>
            <person name="Hankeln T."/>
            <person name="Schmitt I."/>
            <person name="Ebersberger I."/>
        </authorList>
    </citation>
    <scope>NUCLEOTIDE SEQUENCE [LARGE SCALE GENOMIC DNA]</scope>
    <source>
        <strain evidence="13">A1-1</strain>
    </source>
</reference>
<dbReference type="InterPro" id="IPR036910">
    <property type="entry name" value="HMG_box_dom_sf"/>
</dbReference>
<organism evidence="13 14">
    <name type="scientific">Lasallia pustulata</name>
    <dbReference type="NCBI Taxonomy" id="136370"/>
    <lineage>
        <taxon>Eukaryota</taxon>
        <taxon>Fungi</taxon>
        <taxon>Dikarya</taxon>
        <taxon>Ascomycota</taxon>
        <taxon>Pezizomycotina</taxon>
        <taxon>Lecanoromycetes</taxon>
        <taxon>OSLEUM clade</taxon>
        <taxon>Umbilicariomycetidae</taxon>
        <taxon>Umbilicariales</taxon>
        <taxon>Umbilicariaceae</taxon>
        <taxon>Lasallia</taxon>
    </lineage>
</organism>
<feature type="region of interest" description="Disordered" evidence="10">
    <location>
        <begin position="607"/>
        <end position="698"/>
    </location>
</feature>
<comment type="similarity">
    <text evidence="3">Belongs to the cytochrome P450 family.</text>
</comment>
<evidence type="ECO:0000256" key="1">
    <source>
        <dbReference type="ARBA" id="ARBA00001971"/>
    </source>
</evidence>
<dbReference type="Gene3D" id="1.10.630.10">
    <property type="entry name" value="Cytochrome P450"/>
    <property type="match status" value="1"/>
</dbReference>
<dbReference type="PROSITE" id="PS00086">
    <property type="entry name" value="CYTOCHROME_P450"/>
    <property type="match status" value="1"/>
</dbReference>
<dbReference type="InterPro" id="IPR002401">
    <property type="entry name" value="Cyt_P450_E_grp-I"/>
</dbReference>
<dbReference type="PRINTS" id="PR00463">
    <property type="entry name" value="EP450I"/>
</dbReference>
<evidence type="ECO:0000256" key="2">
    <source>
        <dbReference type="ARBA" id="ARBA00004123"/>
    </source>
</evidence>
<gene>
    <name evidence="13" type="ORF">FRX48_04865</name>
</gene>
<keyword evidence="11" id="KW-0472">Membrane</keyword>
<dbReference type="InterPro" id="IPR001128">
    <property type="entry name" value="Cyt_P450"/>
</dbReference>
<name>A0A5M8PRJ9_9LECA</name>
<feature type="binding site" description="axial binding residue" evidence="9">
    <location>
        <position position="452"/>
    </location>
    <ligand>
        <name>heme</name>
        <dbReference type="ChEBI" id="CHEBI:30413"/>
    </ligand>
    <ligandPart>
        <name>Fe</name>
        <dbReference type="ChEBI" id="CHEBI:18248"/>
    </ligandPart>
</feature>
<evidence type="ECO:0000256" key="8">
    <source>
        <dbReference type="ARBA" id="ARBA00023242"/>
    </source>
</evidence>
<dbReference type="Pfam" id="PF24245">
    <property type="entry name" value="INO80F"/>
    <property type="match status" value="1"/>
</dbReference>
<evidence type="ECO:0000256" key="4">
    <source>
        <dbReference type="ARBA" id="ARBA00022723"/>
    </source>
</evidence>
<dbReference type="AlphaFoldDB" id="A0A5M8PRJ9"/>
<dbReference type="GO" id="GO:0016705">
    <property type="term" value="F:oxidoreductase activity, acting on paired donors, with incorporation or reduction of molecular oxygen"/>
    <property type="evidence" value="ECO:0007669"/>
    <property type="project" value="InterPro"/>
</dbReference>
<keyword evidence="7 13" id="KW-0503">Monooxygenase</keyword>
<dbReference type="InterPro" id="IPR056513">
    <property type="entry name" value="INO80F"/>
</dbReference>
<keyword evidence="5" id="KW-0560">Oxidoreductase</keyword>
<feature type="compositionally biased region" description="Pro residues" evidence="10">
    <location>
        <begin position="643"/>
        <end position="662"/>
    </location>
</feature>
<dbReference type="Proteomes" id="UP000324767">
    <property type="component" value="Unassembled WGS sequence"/>
</dbReference>
<evidence type="ECO:0000256" key="3">
    <source>
        <dbReference type="ARBA" id="ARBA00010617"/>
    </source>
</evidence>
<dbReference type="Pfam" id="PF00067">
    <property type="entry name" value="p450"/>
    <property type="match status" value="1"/>
</dbReference>
<dbReference type="GO" id="GO:0020037">
    <property type="term" value="F:heme binding"/>
    <property type="evidence" value="ECO:0007669"/>
    <property type="project" value="InterPro"/>
</dbReference>
<dbReference type="GO" id="GO:0005506">
    <property type="term" value="F:iron ion binding"/>
    <property type="evidence" value="ECO:0007669"/>
    <property type="project" value="InterPro"/>
</dbReference>
<keyword evidence="11" id="KW-1133">Transmembrane helix</keyword>
<proteinExistence type="inferred from homology"/>
<dbReference type="GO" id="GO:0004497">
    <property type="term" value="F:monooxygenase activity"/>
    <property type="evidence" value="ECO:0007669"/>
    <property type="project" value="UniProtKB-KW"/>
</dbReference>
<dbReference type="PANTHER" id="PTHR24305:SF157">
    <property type="entry name" value="N-ACETYLTRYPTOPHAN 6-HYDROXYLASE IVOC-RELATED"/>
    <property type="match status" value="1"/>
</dbReference>
<keyword evidence="11" id="KW-0812">Transmembrane</keyword>
<dbReference type="CDD" id="cd11062">
    <property type="entry name" value="CYP58-like"/>
    <property type="match status" value="1"/>
</dbReference>
<evidence type="ECO:0000256" key="9">
    <source>
        <dbReference type="PIRSR" id="PIRSR602401-1"/>
    </source>
</evidence>
<comment type="caution">
    <text evidence="13">The sequence shown here is derived from an EMBL/GenBank/DDBJ whole genome shotgun (WGS) entry which is preliminary data.</text>
</comment>
<keyword evidence="6 9" id="KW-0408">Iron</keyword>
<comment type="subcellular location">
    <subcellularLocation>
        <location evidence="2">Nucleus</location>
    </subcellularLocation>
</comment>
<evidence type="ECO:0000256" key="10">
    <source>
        <dbReference type="SAM" id="MobiDB-lite"/>
    </source>
</evidence>
<keyword evidence="8" id="KW-0539">Nucleus</keyword>
<dbReference type="SUPFAM" id="SSF48264">
    <property type="entry name" value="Cytochrome P450"/>
    <property type="match status" value="1"/>
</dbReference>
<dbReference type="InterPro" id="IPR017972">
    <property type="entry name" value="Cyt_P450_CS"/>
</dbReference>
<dbReference type="InterPro" id="IPR036396">
    <property type="entry name" value="Cyt_P450_sf"/>
</dbReference>
<protein>
    <submittedName>
        <fullName evidence="13">Cytochrome P450 monooxygenase</fullName>
    </submittedName>
</protein>
<dbReference type="GO" id="GO:0005634">
    <property type="term" value="C:nucleus"/>
    <property type="evidence" value="ECO:0007669"/>
    <property type="project" value="UniProtKB-SubCell"/>
</dbReference>
<evidence type="ECO:0000259" key="12">
    <source>
        <dbReference type="Pfam" id="PF24245"/>
    </source>
</evidence>
<comment type="cofactor">
    <cofactor evidence="1 9">
        <name>heme</name>
        <dbReference type="ChEBI" id="CHEBI:30413"/>
    </cofactor>
</comment>
<evidence type="ECO:0000313" key="13">
    <source>
        <dbReference type="EMBL" id="KAA6411585.1"/>
    </source>
</evidence>
<evidence type="ECO:0000256" key="11">
    <source>
        <dbReference type="SAM" id="Phobius"/>
    </source>
</evidence>
<feature type="domain" description="INO80 complex subunit F" evidence="12">
    <location>
        <begin position="556"/>
        <end position="602"/>
    </location>
</feature>
<dbReference type="InterPro" id="IPR050121">
    <property type="entry name" value="Cytochrome_P450_monoxygenase"/>
</dbReference>
<dbReference type="SUPFAM" id="SSF47095">
    <property type="entry name" value="HMG-box"/>
    <property type="match status" value="1"/>
</dbReference>
<accession>A0A5M8PRJ9</accession>
<evidence type="ECO:0000256" key="6">
    <source>
        <dbReference type="ARBA" id="ARBA00023004"/>
    </source>
</evidence>
<feature type="compositionally biased region" description="Low complexity" evidence="10">
    <location>
        <begin position="631"/>
        <end position="642"/>
    </location>
</feature>
<feature type="transmembrane region" description="Helical" evidence="11">
    <location>
        <begin position="12"/>
        <end position="29"/>
    </location>
</feature>
<dbReference type="PANTHER" id="PTHR24305">
    <property type="entry name" value="CYTOCHROME P450"/>
    <property type="match status" value="1"/>
</dbReference>
<evidence type="ECO:0000313" key="14">
    <source>
        <dbReference type="Proteomes" id="UP000324767"/>
    </source>
</evidence>
<dbReference type="EMBL" id="VXIT01000007">
    <property type="protein sequence ID" value="KAA6411585.1"/>
    <property type="molecule type" value="Genomic_DNA"/>
</dbReference>
<dbReference type="OrthoDB" id="3945418at2759"/>
<feature type="region of interest" description="Disordered" evidence="10">
    <location>
        <begin position="757"/>
        <end position="797"/>
    </location>
</feature>
<evidence type="ECO:0000256" key="5">
    <source>
        <dbReference type="ARBA" id="ARBA00023002"/>
    </source>
</evidence>
<evidence type="ECO:0000256" key="7">
    <source>
        <dbReference type="ARBA" id="ARBA00023033"/>
    </source>
</evidence>
<dbReference type="PRINTS" id="PR00385">
    <property type="entry name" value="P450"/>
</dbReference>
<keyword evidence="9" id="KW-0349">Heme</keyword>